<dbReference type="InterPro" id="IPR005693">
    <property type="entry name" value="Mce"/>
</dbReference>
<evidence type="ECO:0000259" key="1">
    <source>
        <dbReference type="Pfam" id="PF02470"/>
    </source>
</evidence>
<evidence type="ECO:0000259" key="2">
    <source>
        <dbReference type="Pfam" id="PF11887"/>
    </source>
</evidence>
<dbReference type="Proteomes" id="UP001601992">
    <property type="component" value="Unassembled WGS sequence"/>
</dbReference>
<dbReference type="PROSITE" id="PS51257">
    <property type="entry name" value="PROKAR_LIPOPROTEIN"/>
    <property type="match status" value="1"/>
</dbReference>
<proteinExistence type="predicted"/>
<gene>
    <name evidence="3" type="ORF">ACFYXQ_33570</name>
</gene>
<feature type="domain" description="Mce/MlaD" evidence="1">
    <location>
        <begin position="50"/>
        <end position="121"/>
    </location>
</feature>
<dbReference type="Pfam" id="PF11887">
    <property type="entry name" value="Mce4_CUP1"/>
    <property type="match status" value="1"/>
</dbReference>
<comment type="caution">
    <text evidence="3">The sequence shown here is derived from an EMBL/GenBank/DDBJ whole genome shotgun (WGS) entry which is preliminary data.</text>
</comment>
<dbReference type="NCBIfam" id="TIGR00996">
    <property type="entry name" value="Mtu_fam_mce"/>
    <property type="match status" value="1"/>
</dbReference>
<protein>
    <submittedName>
        <fullName evidence="3">MCE family protein</fullName>
    </submittedName>
</protein>
<dbReference type="EMBL" id="JBIAQY010000014">
    <property type="protein sequence ID" value="MFF3572710.1"/>
    <property type="molecule type" value="Genomic_DNA"/>
</dbReference>
<dbReference type="RefSeq" id="WP_387406136.1">
    <property type="nucleotide sequence ID" value="NZ_JBIAQY010000014.1"/>
</dbReference>
<accession>A0ABW6S8T6</accession>
<name>A0ABW6S8T6_9NOCA</name>
<feature type="domain" description="Mammalian cell entry C-terminal" evidence="2">
    <location>
        <begin position="130"/>
        <end position="301"/>
    </location>
</feature>
<dbReference type="InterPro" id="IPR052336">
    <property type="entry name" value="MlaD_Phospholipid_Transporter"/>
</dbReference>
<dbReference type="InterPro" id="IPR024516">
    <property type="entry name" value="Mce_C"/>
</dbReference>
<evidence type="ECO:0000313" key="3">
    <source>
        <dbReference type="EMBL" id="MFF3572710.1"/>
    </source>
</evidence>
<evidence type="ECO:0000313" key="4">
    <source>
        <dbReference type="Proteomes" id="UP001601992"/>
    </source>
</evidence>
<sequence length="411" mass="42558">MCAKKIRKGKLAAVSLAVLGSLTVLTGCGRFGGVNSVQLPGTAGQGRSFDVVVEMGDIQNLVNNSVVKSGNVDVGTIKSIDLDGWHARLTVQLDDSAALAANVSARLGQTSILGAQYLELDVPPGQQADTHRLRAGDVIPLARAAAYPSTDRVLSALSVVLNGGGLEQIRTIVAEADSVIDGRQSTLRELIDNLHTFVTGLNNQRGDIARTIDSVDRLSGTLETQTNTIDKGLTTLAPAFGVLDDQQRQLTDTLSSLGRFGQVAQQVLAASRGGLVDDLNNLRPVLTELSAAGANLPKALDIAATIPFPVSTIDRAIRGDFINLYLTLDLSANGVLNKILPSIPKGALESLTAIGHVVDPLTAPTQAPTPGPAPAIPGLPSLPALPVIPGLPNLLSQFSPAPANPTNGGGH</sequence>
<dbReference type="InterPro" id="IPR003399">
    <property type="entry name" value="Mce/MlaD"/>
</dbReference>
<dbReference type="PANTHER" id="PTHR33371">
    <property type="entry name" value="INTERMEMBRANE PHOSPHOLIPID TRANSPORT SYSTEM BINDING PROTEIN MLAD-RELATED"/>
    <property type="match status" value="1"/>
</dbReference>
<reference evidence="3 4" key="1">
    <citation type="submission" date="2024-10" db="EMBL/GenBank/DDBJ databases">
        <title>The Natural Products Discovery Center: Release of the First 8490 Sequenced Strains for Exploring Actinobacteria Biosynthetic Diversity.</title>
        <authorList>
            <person name="Kalkreuter E."/>
            <person name="Kautsar S.A."/>
            <person name="Yang D."/>
            <person name="Bader C.D."/>
            <person name="Teijaro C.N."/>
            <person name="Fluegel L."/>
            <person name="Davis C.M."/>
            <person name="Simpson J.R."/>
            <person name="Lauterbach L."/>
            <person name="Steele A.D."/>
            <person name="Gui C."/>
            <person name="Meng S."/>
            <person name="Li G."/>
            <person name="Viehrig K."/>
            <person name="Ye F."/>
            <person name="Su P."/>
            <person name="Kiefer A.F."/>
            <person name="Nichols A."/>
            <person name="Cepeda A.J."/>
            <person name="Yan W."/>
            <person name="Fan B."/>
            <person name="Jiang Y."/>
            <person name="Adhikari A."/>
            <person name="Zheng C.-J."/>
            <person name="Schuster L."/>
            <person name="Cowan T.M."/>
            <person name="Smanski M.J."/>
            <person name="Chevrette M.G."/>
            <person name="De Carvalho L.P.S."/>
            <person name="Shen B."/>
        </authorList>
    </citation>
    <scope>NUCLEOTIDE SEQUENCE [LARGE SCALE GENOMIC DNA]</scope>
    <source>
        <strain evidence="3 4">NPDC002593</strain>
    </source>
</reference>
<organism evidence="3 4">
    <name type="scientific">Nocardia jiangxiensis</name>
    <dbReference type="NCBI Taxonomy" id="282685"/>
    <lineage>
        <taxon>Bacteria</taxon>
        <taxon>Bacillati</taxon>
        <taxon>Actinomycetota</taxon>
        <taxon>Actinomycetes</taxon>
        <taxon>Mycobacteriales</taxon>
        <taxon>Nocardiaceae</taxon>
        <taxon>Nocardia</taxon>
    </lineage>
</organism>
<dbReference type="PANTHER" id="PTHR33371:SF15">
    <property type="entry name" value="LIPOPROTEIN LPRN"/>
    <property type="match status" value="1"/>
</dbReference>
<keyword evidence="4" id="KW-1185">Reference proteome</keyword>
<dbReference type="Pfam" id="PF02470">
    <property type="entry name" value="MlaD"/>
    <property type="match status" value="1"/>
</dbReference>